<reference evidence="8" key="1">
    <citation type="journal article" date="2016" name="Front. Microbiol.">
        <title>Complete Genome Sequence of Clostridium estertheticum DSM 8809, a Microbe Identified in Spoiled Vacuum Packed Beef.</title>
        <authorList>
            <person name="Yu Z."/>
            <person name="Gunn L."/>
            <person name="Brennan E."/>
            <person name="Reid R."/>
            <person name="Wall P.G."/>
            <person name="Gaora O.P."/>
            <person name="Hurley D."/>
            <person name="Bolton D."/>
            <person name="Fanning S."/>
        </authorList>
    </citation>
    <scope>NUCLEOTIDE SEQUENCE [LARGE SCALE GENOMIC DNA]</scope>
    <source>
        <strain evidence="8">DSM 8809</strain>
    </source>
</reference>
<evidence type="ECO:0000259" key="6">
    <source>
        <dbReference type="Pfam" id="PF00535"/>
    </source>
</evidence>
<dbReference type="SUPFAM" id="SSF53448">
    <property type="entry name" value="Nucleotide-diphospho-sugar transferases"/>
    <property type="match status" value="1"/>
</dbReference>
<sequence>MGIIILNYNDSNSVMKLVNKIKKYQSINRILVVDNNSTDESYEKLSKINDVKCEVIKTNKNGGYAYGNNYGFKYLIKKFSLDLIFIANPDVSFENSLIEDIKIAFIRNEKYAVLSGIMLDGSGNPNKVSFWNIPSFLEDIFDCIYLFRAIKRKLKVFKVDKTRKIMDVQVVPGSFFGIKSEVFELVGGFDENTFLFYEENILASKIMKHGYLEGILTYNSYCHLHSVSIKKSLSVIKTHLIHLKSKFYYQSAYNKVNNINKVILFVFMGYSLIETIILAPLKSICRQLINKKNEVMK</sequence>
<keyword evidence="8" id="KW-1185">Reference proteome</keyword>
<keyword evidence="4" id="KW-0808">Transferase</keyword>
<dbReference type="STRING" id="1552.A7L45_18690"/>
<keyword evidence="5" id="KW-1133">Transmembrane helix</keyword>
<comment type="pathway">
    <text evidence="1">Cell wall biogenesis; cell wall polysaccharide biosynthesis.</text>
</comment>
<evidence type="ECO:0000256" key="4">
    <source>
        <dbReference type="ARBA" id="ARBA00022679"/>
    </source>
</evidence>
<dbReference type="AlphaFoldDB" id="A0A1J0GKT2"/>
<evidence type="ECO:0000313" key="7">
    <source>
        <dbReference type="EMBL" id="APC41945.1"/>
    </source>
</evidence>
<evidence type="ECO:0000256" key="1">
    <source>
        <dbReference type="ARBA" id="ARBA00004776"/>
    </source>
</evidence>
<protein>
    <recommendedName>
        <fullName evidence="6">Glycosyltransferase 2-like domain-containing protein</fullName>
    </recommendedName>
</protein>
<keyword evidence="3" id="KW-0328">Glycosyltransferase</keyword>
<keyword evidence="5" id="KW-0472">Membrane</keyword>
<proteinExistence type="inferred from homology"/>
<dbReference type="PANTHER" id="PTHR43179">
    <property type="entry name" value="RHAMNOSYLTRANSFERASE WBBL"/>
    <property type="match status" value="1"/>
</dbReference>
<dbReference type="Proteomes" id="UP000182569">
    <property type="component" value="Chromosome"/>
</dbReference>
<feature type="domain" description="Glycosyltransferase 2-like" evidence="6">
    <location>
        <begin position="3"/>
        <end position="146"/>
    </location>
</feature>
<dbReference type="InterPro" id="IPR001173">
    <property type="entry name" value="Glyco_trans_2-like"/>
</dbReference>
<comment type="similarity">
    <text evidence="2">Belongs to the glycosyltransferase 2 family.</text>
</comment>
<dbReference type="EMBL" id="CP015756">
    <property type="protein sequence ID" value="APC41945.1"/>
    <property type="molecule type" value="Genomic_DNA"/>
</dbReference>
<gene>
    <name evidence="7" type="ORF">A7L45_18690</name>
</gene>
<name>A0A1J0GKT2_9CLOT</name>
<dbReference type="PANTHER" id="PTHR43179:SF12">
    <property type="entry name" value="GALACTOFURANOSYLTRANSFERASE GLFT2"/>
    <property type="match status" value="1"/>
</dbReference>
<dbReference type="Pfam" id="PF00535">
    <property type="entry name" value="Glycos_transf_2"/>
    <property type="match status" value="1"/>
</dbReference>
<dbReference type="KEGG" id="ceu:A7L45_18690"/>
<dbReference type="InterPro" id="IPR029044">
    <property type="entry name" value="Nucleotide-diphossugar_trans"/>
</dbReference>
<keyword evidence="5" id="KW-0812">Transmembrane</keyword>
<evidence type="ECO:0000256" key="5">
    <source>
        <dbReference type="SAM" id="Phobius"/>
    </source>
</evidence>
<evidence type="ECO:0000256" key="3">
    <source>
        <dbReference type="ARBA" id="ARBA00022676"/>
    </source>
</evidence>
<feature type="transmembrane region" description="Helical" evidence="5">
    <location>
        <begin position="262"/>
        <end position="281"/>
    </location>
</feature>
<dbReference type="GO" id="GO:0016757">
    <property type="term" value="F:glycosyltransferase activity"/>
    <property type="evidence" value="ECO:0007669"/>
    <property type="project" value="UniProtKB-KW"/>
</dbReference>
<dbReference type="Gene3D" id="3.90.550.10">
    <property type="entry name" value="Spore Coat Polysaccharide Biosynthesis Protein SpsA, Chain A"/>
    <property type="match status" value="1"/>
</dbReference>
<organism evidence="7 8">
    <name type="scientific">Clostridium estertheticum subsp. estertheticum</name>
    <dbReference type="NCBI Taxonomy" id="1552"/>
    <lineage>
        <taxon>Bacteria</taxon>
        <taxon>Bacillati</taxon>
        <taxon>Bacillota</taxon>
        <taxon>Clostridia</taxon>
        <taxon>Eubacteriales</taxon>
        <taxon>Clostridiaceae</taxon>
        <taxon>Clostridium</taxon>
    </lineage>
</organism>
<accession>A0A1J0GKT2</accession>
<evidence type="ECO:0000313" key="8">
    <source>
        <dbReference type="Proteomes" id="UP000182569"/>
    </source>
</evidence>
<evidence type="ECO:0000256" key="2">
    <source>
        <dbReference type="ARBA" id="ARBA00006739"/>
    </source>
</evidence>